<dbReference type="GO" id="GO:0017168">
    <property type="term" value="F:5-oxoprolinase (ATP-hydrolyzing) activity"/>
    <property type="evidence" value="ECO:0007669"/>
    <property type="project" value="TreeGrafter"/>
</dbReference>
<dbReference type="AlphaFoldDB" id="A0A328VA74"/>
<feature type="domain" description="Hydantoinase B/oxoprolinase" evidence="1">
    <location>
        <begin position="25"/>
        <end position="589"/>
    </location>
</feature>
<dbReference type="PANTHER" id="PTHR11365">
    <property type="entry name" value="5-OXOPROLINASE RELATED"/>
    <property type="match status" value="1"/>
</dbReference>
<organism evidence="2 3">
    <name type="scientific">Thermogemmatispora tikiterensis</name>
    <dbReference type="NCBI Taxonomy" id="1825093"/>
    <lineage>
        <taxon>Bacteria</taxon>
        <taxon>Bacillati</taxon>
        <taxon>Chloroflexota</taxon>
        <taxon>Ktedonobacteria</taxon>
        <taxon>Thermogemmatisporales</taxon>
        <taxon>Thermogemmatisporaceae</taxon>
        <taxon>Thermogemmatispora</taxon>
    </lineage>
</organism>
<dbReference type="GO" id="GO:0006749">
    <property type="term" value="P:glutathione metabolic process"/>
    <property type="evidence" value="ECO:0007669"/>
    <property type="project" value="TreeGrafter"/>
</dbReference>
<proteinExistence type="predicted"/>
<dbReference type="Pfam" id="PF02538">
    <property type="entry name" value="Hydantoinase_B"/>
    <property type="match status" value="1"/>
</dbReference>
<dbReference type="GO" id="GO:0005829">
    <property type="term" value="C:cytosol"/>
    <property type="evidence" value="ECO:0007669"/>
    <property type="project" value="TreeGrafter"/>
</dbReference>
<dbReference type="EMBL" id="MCIF01000002">
    <property type="protein sequence ID" value="RAQ94468.1"/>
    <property type="molecule type" value="Genomic_DNA"/>
</dbReference>
<evidence type="ECO:0000313" key="3">
    <source>
        <dbReference type="Proteomes" id="UP000248706"/>
    </source>
</evidence>
<evidence type="ECO:0000313" key="2">
    <source>
        <dbReference type="EMBL" id="RAQ94468.1"/>
    </source>
</evidence>
<dbReference type="RefSeq" id="WP_112426393.1">
    <property type="nucleotide sequence ID" value="NZ_MCIF01000002.1"/>
</dbReference>
<dbReference type="InterPro" id="IPR045079">
    <property type="entry name" value="Oxoprolinase-like"/>
</dbReference>
<comment type="caution">
    <text evidence="2">The sequence shown here is derived from an EMBL/GenBank/DDBJ whole genome shotgun (WGS) entry which is preliminary data.</text>
</comment>
<protein>
    <submittedName>
        <fullName evidence="2">Methylhydantoinase</fullName>
    </submittedName>
</protein>
<dbReference type="PANTHER" id="PTHR11365:SF23">
    <property type="entry name" value="HYPOTHETICAL 5-OXOPROLINASE (EUROFUNG)-RELATED"/>
    <property type="match status" value="1"/>
</dbReference>
<keyword evidence="3" id="KW-1185">Reference proteome</keyword>
<reference evidence="2 3" key="1">
    <citation type="submission" date="2016-08" db="EMBL/GenBank/DDBJ databases">
        <title>Analysis of Carbohydrate Active Enzymes in Thermogemmatispora T81 Reveals Carbohydrate Degradation Ability.</title>
        <authorList>
            <person name="Tomazini A."/>
            <person name="Lal S."/>
            <person name="Stott M."/>
            <person name="Henrissat B."/>
            <person name="Polikarpov I."/>
            <person name="Sparling R."/>
            <person name="Levin D.B."/>
        </authorList>
    </citation>
    <scope>NUCLEOTIDE SEQUENCE [LARGE SCALE GENOMIC DNA]</scope>
    <source>
        <strain evidence="2 3">T81</strain>
    </source>
</reference>
<dbReference type="OrthoDB" id="102473at2"/>
<evidence type="ECO:0000259" key="1">
    <source>
        <dbReference type="Pfam" id="PF02538"/>
    </source>
</evidence>
<accession>A0A328VA74</accession>
<gene>
    <name evidence="2" type="ORF">A4R35_02910</name>
</gene>
<dbReference type="InterPro" id="IPR003692">
    <property type="entry name" value="Hydantoinase_B"/>
</dbReference>
<dbReference type="Proteomes" id="UP000248706">
    <property type="component" value="Unassembled WGS sequence"/>
</dbReference>
<sequence>MVRVEPPVLIKDLDEDAFRARYQCDRFTATVLSSRLRYIVQHMCTGLLTNAFSVILRDWYDFASTIAGPPELDYPTPAVSNSLVLFLGTMTDAVRNAVEEFGPQNLQPGDVLMCNDPYRIGTHVNDVCFIRPVFFEGRLVGFVNLQAHMLDMGGVVPAGFSGTKRNVYENGLVIGPQLLYHDDRPVKSAWSLIFDNARFGNLLLPDIKTIYQNLRLGENLLLETIQRYGVESYLGAVRYACDLSAETMRQALARLPDGEFEGEDFIDCDGVDDSEEYHVKVKVRIRGDRAEVDLSGSSRQARTSINGGWLDAKTAVAVALKYLLDPRSPFTSGTLRNVDIVLPEGTFFSAMPPDGAIFLYWESTQPLLLAIFRALKEALGPNAVGGDYCSLNIHNANGVRNGVPWVTMAQCGGEHGPWGATKDGDADSYMVFYLANNLDPATEAIEADFPCVVLRKEYATDTAGAGRHRGGAAVVKDTLWLTEAEHYSMPLHTKAPSGFGVYGGKDGAVGAVWVWEPEAYEQVQQAGLVGFDEAVYRQATPVAGVLNPESHTLDRQGRYFHFARVPIWRTRPRTMFRYLTNGGGGWGNPLERPPERVLRDVRDEYISIETARELYGVVIQGDPQHDPEGLQIDYEATQALRNAAASQRH</sequence>
<name>A0A328VA74_9CHLR</name>